<organism evidence="1 2">
    <name type="scientific">Mucilaginibacter defluvii</name>
    <dbReference type="NCBI Taxonomy" id="1196019"/>
    <lineage>
        <taxon>Bacteria</taxon>
        <taxon>Pseudomonadati</taxon>
        <taxon>Bacteroidota</taxon>
        <taxon>Sphingobacteriia</taxon>
        <taxon>Sphingobacteriales</taxon>
        <taxon>Sphingobacteriaceae</taxon>
        <taxon>Mucilaginibacter</taxon>
    </lineage>
</organism>
<evidence type="ECO:0000313" key="2">
    <source>
        <dbReference type="Proteomes" id="UP001501436"/>
    </source>
</evidence>
<dbReference type="EMBL" id="BAABJI010000002">
    <property type="protein sequence ID" value="GAA4916818.1"/>
    <property type="molecule type" value="Genomic_DNA"/>
</dbReference>
<dbReference type="RefSeq" id="WP_345331100.1">
    <property type="nucleotide sequence ID" value="NZ_BAABJI010000002.1"/>
</dbReference>
<evidence type="ECO:0000313" key="1">
    <source>
        <dbReference type="EMBL" id="GAA4916818.1"/>
    </source>
</evidence>
<keyword evidence="2" id="KW-1185">Reference proteome</keyword>
<comment type="caution">
    <text evidence="1">The sequence shown here is derived from an EMBL/GenBank/DDBJ whole genome shotgun (WGS) entry which is preliminary data.</text>
</comment>
<proteinExistence type="predicted"/>
<accession>A0ABP9FTK1</accession>
<dbReference type="Proteomes" id="UP001501436">
    <property type="component" value="Unassembled WGS sequence"/>
</dbReference>
<name>A0ABP9FTK1_9SPHI</name>
<reference evidence="2" key="1">
    <citation type="journal article" date="2019" name="Int. J. Syst. Evol. Microbiol.">
        <title>The Global Catalogue of Microorganisms (GCM) 10K type strain sequencing project: providing services to taxonomists for standard genome sequencing and annotation.</title>
        <authorList>
            <consortium name="The Broad Institute Genomics Platform"/>
            <consortium name="The Broad Institute Genome Sequencing Center for Infectious Disease"/>
            <person name="Wu L."/>
            <person name="Ma J."/>
        </authorList>
    </citation>
    <scope>NUCLEOTIDE SEQUENCE [LARGE SCALE GENOMIC DNA]</scope>
    <source>
        <strain evidence="2">JCM 18283</strain>
    </source>
</reference>
<sequence>MSHLTILDDISTDVKLHHTGEAFKLWTRKRVVFIADGYAEQQDCAPPGIDFLMIVHNLLATFKAFYLLYSASSSLEIPKE</sequence>
<gene>
    <name evidence="1" type="ORF">GCM10023313_20500</name>
</gene>
<protein>
    <submittedName>
        <fullName evidence="1">Uncharacterized protein</fullName>
    </submittedName>
</protein>